<gene>
    <name evidence="6" type="ORF">FHS68_003721</name>
</gene>
<dbReference type="Pfam" id="PF13205">
    <property type="entry name" value="Big_5"/>
    <property type="match status" value="1"/>
</dbReference>
<dbReference type="Gene3D" id="3.60.10.10">
    <property type="entry name" value="Endonuclease/exonuclease/phosphatase"/>
    <property type="match status" value="1"/>
</dbReference>
<dbReference type="InterPro" id="IPR032812">
    <property type="entry name" value="SbsA_Ig"/>
</dbReference>
<reference evidence="6 7" key="1">
    <citation type="submission" date="2020-03" db="EMBL/GenBank/DDBJ databases">
        <title>Genomic Encyclopedia of Type Strains, Phase IV (KMG-IV): sequencing the most valuable type-strain genomes for metagenomic binning, comparative biology and taxonomic classification.</title>
        <authorList>
            <person name="Goeker M."/>
        </authorList>
    </citation>
    <scope>NUCLEOTIDE SEQUENCE [LARGE SCALE GENOMIC DNA]</scope>
    <source>
        <strain evidence="6 7">DSM 102865</strain>
    </source>
</reference>
<evidence type="ECO:0008006" key="8">
    <source>
        <dbReference type="Google" id="ProtNLM"/>
    </source>
</evidence>
<evidence type="ECO:0000313" key="7">
    <source>
        <dbReference type="Proteomes" id="UP001179181"/>
    </source>
</evidence>
<evidence type="ECO:0000259" key="4">
    <source>
        <dbReference type="Pfam" id="PF03372"/>
    </source>
</evidence>
<dbReference type="Gene3D" id="2.60.40.1220">
    <property type="match status" value="1"/>
</dbReference>
<keyword evidence="1 3" id="KW-0732">Signal</keyword>
<evidence type="ECO:0000256" key="3">
    <source>
        <dbReference type="SAM" id="SignalP"/>
    </source>
</evidence>
<dbReference type="CDD" id="cd10283">
    <property type="entry name" value="MnuA_DNase1-like"/>
    <property type="match status" value="1"/>
</dbReference>
<dbReference type="PANTHER" id="PTHR42834:SF1">
    <property type="entry name" value="ENDONUCLEASE_EXONUCLEASE_PHOSPHATASE FAMILY PROTEIN (AFU_ORTHOLOGUE AFUA_3G09210)"/>
    <property type="match status" value="1"/>
</dbReference>
<feature type="region of interest" description="Disordered" evidence="2">
    <location>
        <begin position="789"/>
        <end position="811"/>
    </location>
</feature>
<feature type="domain" description="Endonuclease/exonuclease/phosphatase" evidence="4">
    <location>
        <begin position="642"/>
        <end position="892"/>
    </location>
</feature>
<dbReference type="Gene3D" id="2.60.40.10">
    <property type="entry name" value="Immunoglobulins"/>
    <property type="match status" value="1"/>
</dbReference>
<dbReference type="InterPro" id="IPR047971">
    <property type="entry name" value="ExeM-like"/>
</dbReference>
<keyword evidence="7" id="KW-1185">Reference proteome</keyword>
<dbReference type="PANTHER" id="PTHR42834">
    <property type="entry name" value="ENDONUCLEASE/EXONUCLEASE/PHOSPHATASE FAMILY PROTEIN (AFU_ORTHOLOGUE AFUA_3G09210)"/>
    <property type="match status" value="1"/>
</dbReference>
<organism evidence="6 7">
    <name type="scientific">Dyadobacter arcticus</name>
    <dbReference type="NCBI Taxonomy" id="1078754"/>
    <lineage>
        <taxon>Bacteria</taxon>
        <taxon>Pseudomonadati</taxon>
        <taxon>Bacteroidota</taxon>
        <taxon>Cytophagia</taxon>
        <taxon>Cytophagales</taxon>
        <taxon>Spirosomataceae</taxon>
        <taxon>Dyadobacter</taxon>
    </lineage>
</organism>
<evidence type="ECO:0000313" key="6">
    <source>
        <dbReference type="EMBL" id="NIJ54539.1"/>
    </source>
</evidence>
<feature type="signal peptide" evidence="3">
    <location>
        <begin position="1"/>
        <end position="28"/>
    </location>
</feature>
<accession>A0ABX0UQZ0</accession>
<dbReference type="InterPro" id="IPR036691">
    <property type="entry name" value="Endo/exonu/phosph_ase_sf"/>
</dbReference>
<evidence type="ECO:0000256" key="2">
    <source>
        <dbReference type="SAM" id="MobiDB-lite"/>
    </source>
</evidence>
<evidence type="ECO:0000259" key="5">
    <source>
        <dbReference type="Pfam" id="PF13205"/>
    </source>
</evidence>
<dbReference type="SUPFAM" id="SSF56219">
    <property type="entry name" value="DNase I-like"/>
    <property type="match status" value="1"/>
</dbReference>
<dbReference type="NCBIfam" id="NF033681">
    <property type="entry name" value="ExeM_NucH_DNase"/>
    <property type="match status" value="1"/>
</dbReference>
<dbReference type="NCBIfam" id="TIGR04183">
    <property type="entry name" value="Por_Secre_tail"/>
    <property type="match status" value="1"/>
</dbReference>
<feature type="chain" id="PRO_5045892879" description="Por secretion system C-terminal sorting domain-containing protein" evidence="3">
    <location>
        <begin position="29"/>
        <end position="1126"/>
    </location>
</feature>
<protein>
    <recommendedName>
        <fullName evidence="8">Por secretion system C-terminal sorting domain-containing protein</fullName>
    </recommendedName>
</protein>
<evidence type="ECO:0000256" key="1">
    <source>
        <dbReference type="ARBA" id="ARBA00022729"/>
    </source>
</evidence>
<dbReference type="InterPro" id="IPR005135">
    <property type="entry name" value="Endo/exonuclease/phosphatase"/>
</dbReference>
<dbReference type="Proteomes" id="UP001179181">
    <property type="component" value="Unassembled WGS sequence"/>
</dbReference>
<dbReference type="EMBL" id="JAASQJ010000003">
    <property type="protein sequence ID" value="NIJ54539.1"/>
    <property type="molecule type" value="Genomic_DNA"/>
</dbReference>
<dbReference type="InterPro" id="IPR026444">
    <property type="entry name" value="Secre_tail"/>
</dbReference>
<comment type="caution">
    <text evidence="6">The sequence shown here is derived from an EMBL/GenBank/DDBJ whole genome shotgun (WGS) entry which is preliminary data.</text>
</comment>
<dbReference type="InterPro" id="IPR014755">
    <property type="entry name" value="Cu-Rt/internalin_Ig-like"/>
</dbReference>
<sequence length="1126" mass="118874">MIKYLSGKNFGLLLVPAWIFLLASNVLAQTSPPPQTLPFSFTEISGSTLPAGVAVHRFGTTTGSIPTTRTASPGNGDLPYLTNTSSGGWLNAGTNGENGIAMLASGSNAAGAVVISVNTLGKTNILVEWTARTIQQQASRDNSLALQYRIGDSGNFFDLGTASDIYSSAGNIVGHSQSFSLVLPAALENQSVVQLRWVYWESSVGTTGSRDRIALDDVTIDESIPGPDVTAPVISTLNPADNAVNVQLTANLVLTFSESVSKKTGAFTITNTTDNTTEVIDIQSANVTVNGPSVTISGVTLLNSKVYSVTLSAGAFSDAANNDFAGITDASTWNFTTIAPQGLPTKISAIQGSGQLAALTGDFTIEGVVTRTFFGSTGLNGFYMQEEDADADGDPATSEGIFVFNVASNATGVVTPNQGDKVSLTGTVVDFVSTTSGVTTRLTEITSLTSFTNLGPVALPAPVSVKMPVASIADLERYEGMLAELSATTGNLTVTEFFELGRYGQVLLSAEGPGNQPDTDARLDQFTQFNAPSTSGYTAYLAENAKRQILLDDGSTRQNPDPIIFGRGGNPLSASNTLRGGDQVASITGILDERLEGYRMQTATGVNFLPSNPRPVAVPALTGGAVSGTPSLTIASANVLNYFVDLDVSGDTYRGANTATEFERQKTKIIKALIRSGADLIGLMEIQVNGATPTTALEDLVNGLNADLEGSGSYAFIDPASAGDPISTDAITVGFIYKTDKVTPKGNAATLSTSAAFDLVRRRPLAQTFTQNSNGEEFTVVVNHFKSKGSSSGGVGDEDTGNGQGLSNGTRSRQATDLAAWLAGKPTGSTDPDYLILGDLNAYAKEEPLTILEAAGYKNQLPATSYSYVFDGQFGSLDHALANTTLTRQVTGAAKWHINADEPGVMDYNTEFKSPGQVTSLYSADQFRAADHDPVLIGLSLDKSLPVEYISFDGVAAGQTIRLSWKTSSEEDNMGFDVLKSTDGKHFEKIGSVPGKATTNQQSTYDFDDANVGAGRIYYYQLKQVDFDGRSEFSRIIAVKSASNPSQFAVYPNPNQGNFKLVGYNVDQYSIRMFSITGVPVNTTVSKAEGENTFSVQSKQVLTPGLYYIQFASEPLGKQNVKLIIR</sequence>
<dbReference type="Pfam" id="PF03372">
    <property type="entry name" value="Exo_endo_phos"/>
    <property type="match status" value="1"/>
</dbReference>
<dbReference type="CDD" id="cd04486">
    <property type="entry name" value="YhcR_OBF_like"/>
    <property type="match status" value="1"/>
</dbReference>
<name>A0ABX0UQZ0_9BACT</name>
<proteinExistence type="predicted"/>
<dbReference type="InterPro" id="IPR013783">
    <property type="entry name" value="Ig-like_fold"/>
</dbReference>
<dbReference type="RefSeq" id="WP_167272858.1">
    <property type="nucleotide sequence ID" value="NZ_JAASQJ010000003.1"/>
</dbReference>
<feature type="domain" description="SbsA Ig-like" evidence="5">
    <location>
        <begin position="228"/>
        <end position="337"/>
    </location>
</feature>